<dbReference type="GO" id="GO:0016787">
    <property type="term" value="F:hydrolase activity"/>
    <property type="evidence" value="ECO:0007669"/>
    <property type="project" value="UniProtKB-KW"/>
</dbReference>
<dbReference type="PANTHER" id="PTHR11014">
    <property type="entry name" value="PEPTIDASE M20 FAMILY MEMBER"/>
    <property type="match status" value="1"/>
</dbReference>
<protein>
    <submittedName>
        <fullName evidence="4">Amidohydrolase</fullName>
    </submittedName>
</protein>
<dbReference type="GO" id="GO:0046872">
    <property type="term" value="F:metal ion binding"/>
    <property type="evidence" value="ECO:0007669"/>
    <property type="project" value="UniProtKB-KW"/>
</dbReference>
<evidence type="ECO:0000313" key="5">
    <source>
        <dbReference type="Proteomes" id="UP000659388"/>
    </source>
</evidence>
<evidence type="ECO:0000256" key="1">
    <source>
        <dbReference type="ARBA" id="ARBA00022801"/>
    </source>
</evidence>
<dbReference type="InterPro" id="IPR002933">
    <property type="entry name" value="Peptidase_M20"/>
</dbReference>
<dbReference type="Pfam" id="PF07687">
    <property type="entry name" value="M20_dimer"/>
    <property type="match status" value="1"/>
</dbReference>
<evidence type="ECO:0000259" key="3">
    <source>
        <dbReference type="Pfam" id="PF07687"/>
    </source>
</evidence>
<dbReference type="AlphaFoldDB" id="A0A937F6W9"/>
<dbReference type="InterPro" id="IPR011650">
    <property type="entry name" value="Peptidase_M20_dimer"/>
</dbReference>
<reference evidence="4" key="1">
    <citation type="submission" date="2021-01" db="EMBL/GenBank/DDBJ databases">
        <title>Fulvivirga kasyanovii gen. nov., sp nov., a novel member of the phylum Bacteroidetes isolated from seawater in a mussel farm.</title>
        <authorList>
            <person name="Zhao L.-H."/>
            <person name="Wang Z.-J."/>
        </authorList>
    </citation>
    <scope>NUCLEOTIDE SEQUENCE</scope>
    <source>
        <strain evidence="4">2943</strain>
    </source>
</reference>
<gene>
    <name evidence="4" type="ORF">JL102_06340</name>
</gene>
<dbReference type="Gene3D" id="3.30.70.360">
    <property type="match status" value="1"/>
</dbReference>
<feature type="binding site" evidence="2">
    <location>
        <position position="134"/>
    </location>
    <ligand>
        <name>Mn(2+)</name>
        <dbReference type="ChEBI" id="CHEBI:29035"/>
        <label>2</label>
    </ligand>
</feature>
<dbReference type="Proteomes" id="UP000659388">
    <property type="component" value="Unassembled WGS sequence"/>
</dbReference>
<dbReference type="RefSeq" id="WP_202243423.1">
    <property type="nucleotide sequence ID" value="NZ_JAESIY010000003.1"/>
</dbReference>
<organism evidence="4 5">
    <name type="scientific">Fulvivirga sediminis</name>
    <dbReference type="NCBI Taxonomy" id="2803949"/>
    <lineage>
        <taxon>Bacteria</taxon>
        <taxon>Pseudomonadati</taxon>
        <taxon>Bacteroidota</taxon>
        <taxon>Cytophagia</taxon>
        <taxon>Cytophagales</taxon>
        <taxon>Fulvivirgaceae</taxon>
        <taxon>Fulvivirga</taxon>
    </lineage>
</organism>
<name>A0A937F6W9_9BACT</name>
<dbReference type="InterPro" id="IPR017439">
    <property type="entry name" value="Amidohydrolase"/>
</dbReference>
<evidence type="ECO:0000313" key="4">
    <source>
        <dbReference type="EMBL" id="MBL3655739.1"/>
    </source>
</evidence>
<dbReference type="InterPro" id="IPR036264">
    <property type="entry name" value="Bact_exopeptidase_dim_dom"/>
</dbReference>
<feature type="binding site" evidence="2">
    <location>
        <position position="355"/>
    </location>
    <ligand>
        <name>Mn(2+)</name>
        <dbReference type="ChEBI" id="CHEBI:29035"/>
        <label>2</label>
    </ligand>
</feature>
<keyword evidence="2" id="KW-0479">Metal-binding</keyword>
<dbReference type="Gene3D" id="3.40.630.10">
    <property type="entry name" value="Zn peptidases"/>
    <property type="match status" value="1"/>
</dbReference>
<evidence type="ECO:0000256" key="2">
    <source>
        <dbReference type="PIRSR" id="PIRSR005962-1"/>
    </source>
</evidence>
<dbReference type="Pfam" id="PF01546">
    <property type="entry name" value="Peptidase_M20"/>
    <property type="match status" value="1"/>
</dbReference>
<dbReference type="PIRSF" id="PIRSF005962">
    <property type="entry name" value="Pept_M20D_amidohydro"/>
    <property type="match status" value="1"/>
</dbReference>
<keyword evidence="5" id="KW-1185">Reference proteome</keyword>
<feature type="binding site" evidence="2">
    <location>
        <position position="99"/>
    </location>
    <ligand>
        <name>Mn(2+)</name>
        <dbReference type="ChEBI" id="CHEBI:29035"/>
        <label>2</label>
    </ligand>
</feature>
<dbReference type="PANTHER" id="PTHR11014:SF169">
    <property type="entry name" value="CLAN MH, FAMILY M20, PEPTIDASE T-LIKE METALLOPEPTIDASE"/>
    <property type="match status" value="1"/>
</dbReference>
<keyword evidence="1" id="KW-0378">Hydrolase</keyword>
<comment type="cofactor">
    <cofactor evidence="2">
        <name>Mn(2+)</name>
        <dbReference type="ChEBI" id="CHEBI:29035"/>
    </cofactor>
    <text evidence="2">The Mn(2+) ion enhances activity.</text>
</comment>
<feature type="binding site" evidence="2">
    <location>
        <position position="160"/>
    </location>
    <ligand>
        <name>Mn(2+)</name>
        <dbReference type="ChEBI" id="CHEBI:29035"/>
        <label>2</label>
    </ligand>
</feature>
<comment type="caution">
    <text evidence="4">The sequence shown here is derived from an EMBL/GenBank/DDBJ whole genome shotgun (WGS) entry which is preliminary data.</text>
</comment>
<feature type="binding site" evidence="2">
    <location>
        <position position="101"/>
    </location>
    <ligand>
        <name>Mn(2+)</name>
        <dbReference type="ChEBI" id="CHEBI:29035"/>
        <label>2</label>
    </ligand>
</feature>
<dbReference type="NCBIfam" id="TIGR01891">
    <property type="entry name" value="amidohydrolases"/>
    <property type="match status" value="1"/>
</dbReference>
<keyword evidence="2" id="KW-0464">Manganese</keyword>
<proteinExistence type="predicted"/>
<dbReference type="SUPFAM" id="SSF53187">
    <property type="entry name" value="Zn-dependent exopeptidases"/>
    <property type="match status" value="1"/>
</dbReference>
<accession>A0A937F6W9</accession>
<feature type="domain" description="Peptidase M20 dimerisation" evidence="3">
    <location>
        <begin position="182"/>
        <end position="279"/>
    </location>
</feature>
<sequence>MILKDSFLQELQQLRHELHQHPEVSGEEQHTAERITSFIKNYDPDEVIDHIGGYGLAFVFNGSAAGPTLTFRAELDALPIHEINEVPHRSLYENKGHKCGHDGHMIMVAALAKLLHDNRPAKGRVILLFQPAEETGQGARWMLNDPKYNLIEPDFIFALHNLPGYPENQIILKEGTFAAASKGLIIELIGKTSHAAEPQNGNSPLRAMSELQLFLNELTLHTENLQNFCLATVVHSRLGERAFGTTPGKAEVMTTIRAYEDSDLAKMEATAVAFANELGKMYGLKVNISDTESFSSTLNDKKAVDMITEASVLVSNDMVTKEEPFRWSEDFGLFTQSCKGALFGLGAGVNTPDLHNPDYDFPDEITATGVAVFYNIINNLLNKADA</sequence>
<dbReference type="SUPFAM" id="SSF55031">
    <property type="entry name" value="Bacterial exopeptidase dimerisation domain"/>
    <property type="match status" value="1"/>
</dbReference>
<dbReference type="EMBL" id="JAESIY010000003">
    <property type="protein sequence ID" value="MBL3655739.1"/>
    <property type="molecule type" value="Genomic_DNA"/>
</dbReference>